<dbReference type="EMBL" id="JAEPRA010000002">
    <property type="protein sequence ID" value="KAG2188076.1"/>
    <property type="molecule type" value="Genomic_DNA"/>
</dbReference>
<dbReference type="PANTHER" id="PTHR28076">
    <property type="entry name" value="SPORULATION-SPECIFIC PROTEIN 71"/>
    <property type="match status" value="1"/>
</dbReference>
<dbReference type="Pfam" id="PF23207">
    <property type="entry name" value="PH_SPO71"/>
    <property type="match status" value="1"/>
</dbReference>
<organism evidence="3 4">
    <name type="scientific">Umbelopsis vinacea</name>
    <dbReference type="NCBI Taxonomy" id="44442"/>
    <lineage>
        <taxon>Eukaryota</taxon>
        <taxon>Fungi</taxon>
        <taxon>Fungi incertae sedis</taxon>
        <taxon>Mucoromycota</taxon>
        <taxon>Mucoromycotina</taxon>
        <taxon>Umbelopsidomycetes</taxon>
        <taxon>Umbelopsidales</taxon>
        <taxon>Umbelopsidaceae</taxon>
        <taxon>Umbelopsis</taxon>
    </lineage>
</organism>
<accession>A0A8H7UJB9</accession>
<feature type="compositionally biased region" description="Polar residues" evidence="1">
    <location>
        <begin position="181"/>
        <end position="194"/>
    </location>
</feature>
<evidence type="ECO:0000313" key="4">
    <source>
        <dbReference type="Proteomes" id="UP000612746"/>
    </source>
</evidence>
<dbReference type="InterPro" id="IPR039486">
    <property type="entry name" value="Mug56/Spo71_PH"/>
</dbReference>
<evidence type="ECO:0000313" key="3">
    <source>
        <dbReference type="EMBL" id="KAG2188076.1"/>
    </source>
</evidence>
<dbReference type="PROSITE" id="PS50003">
    <property type="entry name" value="PH_DOMAIN"/>
    <property type="match status" value="2"/>
</dbReference>
<gene>
    <name evidence="3" type="ORF">INT44_000827</name>
</gene>
<feature type="compositionally biased region" description="Polar residues" evidence="1">
    <location>
        <begin position="1078"/>
        <end position="1096"/>
    </location>
</feature>
<protein>
    <recommendedName>
        <fullName evidence="2">PH domain-containing protein</fullName>
    </recommendedName>
</protein>
<dbReference type="InterPro" id="IPR040345">
    <property type="entry name" value="Mug56/Spo71"/>
</dbReference>
<feature type="region of interest" description="Disordered" evidence="1">
    <location>
        <begin position="1066"/>
        <end position="1096"/>
    </location>
</feature>
<dbReference type="Pfam" id="PF15404">
    <property type="entry name" value="PH_4"/>
    <property type="match status" value="2"/>
</dbReference>
<feature type="region of interest" description="Disordered" evidence="1">
    <location>
        <begin position="129"/>
        <end position="271"/>
    </location>
</feature>
<feature type="compositionally biased region" description="Polar residues" evidence="1">
    <location>
        <begin position="143"/>
        <end position="153"/>
    </location>
</feature>
<dbReference type="Gene3D" id="2.30.29.30">
    <property type="entry name" value="Pleckstrin-homology domain (PH domain)/Phosphotyrosine-binding domain (PTB)"/>
    <property type="match status" value="1"/>
</dbReference>
<dbReference type="InterPro" id="IPR011993">
    <property type="entry name" value="PH-like_dom_sf"/>
</dbReference>
<feature type="domain" description="PH" evidence="2">
    <location>
        <begin position="384"/>
        <end position="493"/>
    </location>
</feature>
<feature type="domain" description="PH" evidence="2">
    <location>
        <begin position="911"/>
        <end position="1060"/>
    </location>
</feature>
<feature type="compositionally biased region" description="Polar residues" evidence="1">
    <location>
        <begin position="218"/>
        <end position="230"/>
    </location>
</feature>
<name>A0A8H7UJB9_9FUNG</name>
<dbReference type="GO" id="GO:1902657">
    <property type="term" value="P:protein localization to prospore membrane"/>
    <property type="evidence" value="ECO:0007669"/>
    <property type="project" value="InterPro"/>
</dbReference>
<comment type="caution">
    <text evidence="3">The sequence shown here is derived from an EMBL/GenBank/DDBJ whole genome shotgun (WGS) entry which is preliminary data.</text>
</comment>
<reference evidence="3" key="1">
    <citation type="submission" date="2020-12" db="EMBL/GenBank/DDBJ databases">
        <title>Metabolic potential, ecology and presence of endohyphal bacteria is reflected in genomic diversity of Mucoromycotina.</title>
        <authorList>
            <person name="Muszewska A."/>
            <person name="Okrasinska A."/>
            <person name="Steczkiewicz K."/>
            <person name="Drgas O."/>
            <person name="Orlowska M."/>
            <person name="Perlinska-Lenart U."/>
            <person name="Aleksandrzak-Piekarczyk T."/>
            <person name="Szatraj K."/>
            <person name="Zielenkiewicz U."/>
            <person name="Pilsyk S."/>
            <person name="Malc E."/>
            <person name="Mieczkowski P."/>
            <person name="Kruszewska J.S."/>
            <person name="Biernat P."/>
            <person name="Pawlowska J."/>
        </authorList>
    </citation>
    <scope>NUCLEOTIDE SEQUENCE</scope>
    <source>
        <strain evidence="3">WA0000051536</strain>
    </source>
</reference>
<feature type="compositionally biased region" description="Polar residues" evidence="1">
    <location>
        <begin position="18"/>
        <end position="42"/>
    </location>
</feature>
<feature type="compositionally biased region" description="Acidic residues" evidence="1">
    <location>
        <begin position="167"/>
        <end position="179"/>
    </location>
</feature>
<dbReference type="SMART" id="SM00233">
    <property type="entry name" value="PH"/>
    <property type="match status" value="3"/>
</dbReference>
<keyword evidence="4" id="KW-1185">Reference proteome</keyword>
<dbReference type="OrthoDB" id="5579281at2759"/>
<feature type="compositionally biased region" description="Basic and acidic residues" evidence="1">
    <location>
        <begin position="156"/>
        <end position="166"/>
    </location>
</feature>
<dbReference type="SUPFAM" id="SSF50729">
    <property type="entry name" value="PH domain-like"/>
    <property type="match status" value="3"/>
</dbReference>
<dbReference type="InterPro" id="IPR057379">
    <property type="entry name" value="PH_SPO71"/>
</dbReference>
<feature type="region of interest" description="Disordered" evidence="1">
    <location>
        <begin position="308"/>
        <end position="335"/>
    </location>
</feature>
<dbReference type="PANTHER" id="PTHR28076:SF1">
    <property type="entry name" value="PROSPORE MEMBRANE ADAPTER PROTEIN SPO71"/>
    <property type="match status" value="1"/>
</dbReference>
<dbReference type="CDD" id="cd00821">
    <property type="entry name" value="PH"/>
    <property type="match status" value="1"/>
</dbReference>
<dbReference type="AlphaFoldDB" id="A0A8H7UJB9"/>
<dbReference type="Proteomes" id="UP000612746">
    <property type="component" value="Unassembled WGS sequence"/>
</dbReference>
<dbReference type="InterPro" id="IPR001849">
    <property type="entry name" value="PH_domain"/>
</dbReference>
<sequence>MLRDSEDRLDHLKDALSYTSLKSNMMSKTQPSIAPSTPNTAAPNEVDRKIPSRQSSLSKSRETNAVDGQLTPPATILETQPKSRVDPSDEQLPTIMSDNQFAQILTSEPDQLSSFADDDLLETSVLADPRAAITNPSPRPTIDSMQSNDTFFSAVSKDESVEKVQDENEDAVESEDIDYETASTVSSRSTIKQSIHSHETLRTPSPPSRSTSLPVASINRSTSTDDQTPAQAIAQLVRGRTVNSSPSSEHQSRRQKPPSAIEIPESSQTVPRIEEHLASPTSIPSEFLNRNAKSVDFGLLMERPVIERRKRSIRRDGQSSRSPPTSPQDKPSNSIASTSAISIANNIYIPISPHPYEASDDEELLLKRDTVLCTKSVTAYNREPTMYKASVASRNNRMKGKWREYDLVLTNKRLELSTNKPVGSQGNRIVHSVPFRENNKEYSIHLSLLSNLDYTLKLEHTDSANRNVTTLIIKAQTHTQCTEWYMAIYRALPESDKTPITPWTEIFVPDLDIQIRIPLQDEGVVSNEVNVTAQCVEKAAIHLLRNDPTWSELLSNITSNHEFGLCWTIHDRIEWIPLAPKHGQVSQSNFIIGPQSIEQTHTLELRAVEHAPDCVTLRNGETIVNTEAWLTQEPPAVSGFLQRENNYKGKQYSKKGLNSRRVYVCTQQHLLFFVPFYKIDAIDQAEQSTTSMKSSYSTKSFTSFQRSSASNLNRRFMEPMAFSSTAHITDQSAHHRALRRKVARNAAIINNATHLINLLEVVDVRPMMAPGGAGSSSYTNIARFFSNQSTGGVSNSNHANEANCFELEMQNGVVSRLQAATPEAMEEWVQGLYQLIQYWKARKQADLATHVAVKQANHRLVPLHDVYHEHGEQQYQETMALFMDEVEEVEEPRTIANSQIWNICAVNGCQSIVKCGPLYVKHAIRRTFSQKYVILGANQTLHYFQHLFRNHMTGQVLPTSTHEHKMAIDLRQTYVYSGRQCLEDKVVYDFERPNRIFADGLVSNDDVKECIFVLWQARKSSGFFESNKSRLATKGNLLIFMARSRQEKEEWVWAIQQCIDRASKETKEDPVISEHNPNELQMQPLHTQDTNSLYTI</sequence>
<proteinExistence type="predicted"/>
<feature type="region of interest" description="Disordered" evidence="1">
    <location>
        <begin position="18"/>
        <end position="99"/>
    </location>
</feature>
<evidence type="ECO:0000259" key="2">
    <source>
        <dbReference type="PROSITE" id="PS50003"/>
    </source>
</evidence>
<evidence type="ECO:0000256" key="1">
    <source>
        <dbReference type="SAM" id="MobiDB-lite"/>
    </source>
</evidence>
<feature type="compositionally biased region" description="Polar residues" evidence="1">
    <location>
        <begin position="319"/>
        <end position="330"/>
    </location>
</feature>